<sequence>MCEAGYDLKLLLKNEENIITETKWGKSEADRCPYAWEKLYIPYFSQSGFWKEVDFSKAAKRGYMENGECKISGDVVFNFGKNKRYKRNQKFEYFAGLLERDFAEHNYLRYLQELEDCNALNYSIYNLSFMPVTGALNNFKGTNRLMNEENGQKLDRGDKFIYRINDFYENKSMEHIIFSNTHGRKSKTATAEENTQKLKNVLLTFLDKLNDVNGYCKYMYLIDDKKYIRKLVEEGQKPIVTGCDVVRYMKLAEEYWMIKYNKINEMM</sequence>
<evidence type="ECO:0000313" key="4">
    <source>
        <dbReference type="Proteomes" id="UP000286271"/>
    </source>
</evidence>
<evidence type="ECO:0000313" key="3">
    <source>
        <dbReference type="Proteomes" id="UP000283492"/>
    </source>
</evidence>
<dbReference type="EMBL" id="QSKW01000025">
    <property type="protein sequence ID" value="RHE94856.1"/>
    <property type="molecule type" value="Genomic_DNA"/>
</dbReference>
<dbReference type="RefSeq" id="WP_118580169.1">
    <property type="nucleotide sequence ID" value="NZ_CABJFX010000005.1"/>
</dbReference>
<proteinExistence type="predicted"/>
<dbReference type="EMBL" id="QSFX01000005">
    <property type="protein sequence ID" value="RHA90530.1"/>
    <property type="molecule type" value="Genomic_DNA"/>
</dbReference>
<name>A0A3R6DP15_9FIRM</name>
<gene>
    <name evidence="2" type="ORF">DW707_13675</name>
    <name evidence="1" type="ORF">DW914_04820</name>
</gene>
<organism evidence="1 3">
    <name type="scientific">Roseburia inulinivorans</name>
    <dbReference type="NCBI Taxonomy" id="360807"/>
    <lineage>
        <taxon>Bacteria</taxon>
        <taxon>Bacillati</taxon>
        <taxon>Bacillota</taxon>
        <taxon>Clostridia</taxon>
        <taxon>Lachnospirales</taxon>
        <taxon>Lachnospiraceae</taxon>
        <taxon>Roseburia</taxon>
    </lineage>
</organism>
<comment type="caution">
    <text evidence="1">The sequence shown here is derived from an EMBL/GenBank/DDBJ whole genome shotgun (WGS) entry which is preliminary data.</text>
</comment>
<accession>A0A3R6DP15</accession>
<evidence type="ECO:0000313" key="1">
    <source>
        <dbReference type="EMBL" id="RHA90530.1"/>
    </source>
</evidence>
<protein>
    <submittedName>
        <fullName evidence="1">Uncharacterized protein</fullName>
    </submittedName>
</protein>
<evidence type="ECO:0000313" key="2">
    <source>
        <dbReference type="EMBL" id="RHE94856.1"/>
    </source>
</evidence>
<reference evidence="3 4" key="1">
    <citation type="submission" date="2018-08" db="EMBL/GenBank/DDBJ databases">
        <title>A genome reference for cultivated species of the human gut microbiota.</title>
        <authorList>
            <person name="Zou Y."/>
            <person name="Xue W."/>
            <person name="Luo G."/>
        </authorList>
    </citation>
    <scope>NUCLEOTIDE SEQUENCE [LARGE SCALE GENOMIC DNA]</scope>
    <source>
        <strain evidence="2 4">AM27-11</strain>
        <strain evidence="1 3">AM42-1AC</strain>
    </source>
</reference>
<dbReference type="Proteomes" id="UP000283492">
    <property type="component" value="Unassembled WGS sequence"/>
</dbReference>
<dbReference type="Proteomes" id="UP000286271">
    <property type="component" value="Unassembled WGS sequence"/>
</dbReference>
<dbReference type="AlphaFoldDB" id="A0A3R6DP15"/>